<accession>A0A3Q2VCL5</accession>
<evidence type="ECO:0000256" key="1">
    <source>
        <dbReference type="SAM" id="MobiDB-lite"/>
    </source>
</evidence>
<reference evidence="2" key="2">
    <citation type="submission" date="2025-09" db="UniProtKB">
        <authorList>
            <consortium name="Ensembl"/>
        </authorList>
    </citation>
    <scope>IDENTIFICATION</scope>
</reference>
<feature type="compositionally biased region" description="Basic and acidic residues" evidence="1">
    <location>
        <begin position="812"/>
        <end position="821"/>
    </location>
</feature>
<feature type="region of interest" description="Disordered" evidence="1">
    <location>
        <begin position="1004"/>
        <end position="1024"/>
    </location>
</feature>
<dbReference type="GeneID" id="102305991"/>
<feature type="compositionally biased region" description="Polar residues" evidence="1">
    <location>
        <begin position="576"/>
        <end position="588"/>
    </location>
</feature>
<feature type="region of interest" description="Disordered" evidence="1">
    <location>
        <begin position="274"/>
        <end position="299"/>
    </location>
</feature>
<feature type="compositionally biased region" description="Polar residues" evidence="1">
    <location>
        <begin position="55"/>
        <end position="64"/>
    </location>
</feature>
<dbReference type="Proteomes" id="UP000264840">
    <property type="component" value="Unplaced"/>
</dbReference>
<feature type="region of interest" description="Disordered" evidence="1">
    <location>
        <begin position="217"/>
        <end position="239"/>
    </location>
</feature>
<dbReference type="STRING" id="8153.ENSHBUP00000009177"/>
<feature type="region of interest" description="Disordered" evidence="1">
    <location>
        <begin position="619"/>
        <end position="653"/>
    </location>
</feature>
<dbReference type="PANTHER" id="PTHR38004:SF1">
    <property type="entry name" value="PROLINE-RICH PROTEIN 33"/>
    <property type="match status" value="1"/>
</dbReference>
<dbReference type="CTD" id="102724536"/>
<dbReference type="AlphaFoldDB" id="A0A3Q2VCL5"/>
<evidence type="ECO:0000313" key="2">
    <source>
        <dbReference type="Ensembl" id="ENSHBUP00000009177.1"/>
    </source>
</evidence>
<feature type="compositionally biased region" description="Basic and acidic residues" evidence="1">
    <location>
        <begin position="891"/>
        <end position="903"/>
    </location>
</feature>
<dbReference type="GeneTree" id="ENSGT00940000167812"/>
<feature type="compositionally biased region" description="Polar residues" evidence="1">
    <location>
        <begin position="511"/>
        <end position="527"/>
    </location>
</feature>
<organism evidence="2 3">
    <name type="scientific">Haplochromis burtoni</name>
    <name type="common">Burton's mouthbrooder</name>
    <name type="synonym">Chromis burtoni</name>
    <dbReference type="NCBI Taxonomy" id="8153"/>
    <lineage>
        <taxon>Eukaryota</taxon>
        <taxon>Metazoa</taxon>
        <taxon>Chordata</taxon>
        <taxon>Craniata</taxon>
        <taxon>Vertebrata</taxon>
        <taxon>Euteleostomi</taxon>
        <taxon>Actinopterygii</taxon>
        <taxon>Neopterygii</taxon>
        <taxon>Teleostei</taxon>
        <taxon>Neoteleostei</taxon>
        <taxon>Acanthomorphata</taxon>
        <taxon>Ovalentaria</taxon>
        <taxon>Cichlomorphae</taxon>
        <taxon>Cichliformes</taxon>
        <taxon>Cichlidae</taxon>
        <taxon>African cichlids</taxon>
        <taxon>Pseudocrenilabrinae</taxon>
        <taxon>Haplochromini</taxon>
        <taxon>Haplochromis</taxon>
    </lineage>
</organism>
<feature type="compositionally biased region" description="Basic and acidic residues" evidence="1">
    <location>
        <begin position="726"/>
        <end position="782"/>
    </location>
</feature>
<feature type="compositionally biased region" description="Basic and acidic residues" evidence="1">
    <location>
        <begin position="619"/>
        <end position="634"/>
    </location>
</feature>
<feature type="compositionally biased region" description="Basic residues" evidence="1">
    <location>
        <begin position="35"/>
        <end position="45"/>
    </location>
</feature>
<dbReference type="OMA" id="YGGIKTY"/>
<feature type="compositionally biased region" description="Polar residues" evidence="1">
    <location>
        <begin position="786"/>
        <end position="798"/>
    </location>
</feature>
<proteinExistence type="predicted"/>
<feature type="region of interest" description="Disordered" evidence="1">
    <location>
        <begin position="1"/>
        <end position="90"/>
    </location>
</feature>
<feature type="compositionally biased region" description="Basic and acidic residues" evidence="1">
    <location>
        <begin position="1005"/>
        <end position="1016"/>
    </location>
</feature>
<dbReference type="Ensembl" id="ENSHBUT00000000702.1">
    <property type="protein sequence ID" value="ENSHBUP00000009177.1"/>
    <property type="gene ID" value="ENSHBUG00000010683.1"/>
</dbReference>
<keyword evidence="3" id="KW-1185">Reference proteome</keyword>
<reference evidence="2" key="1">
    <citation type="submission" date="2025-08" db="UniProtKB">
        <authorList>
            <consortium name="Ensembl"/>
        </authorList>
    </citation>
    <scope>IDENTIFICATION</scope>
</reference>
<feature type="region of interest" description="Disordered" evidence="1">
    <location>
        <begin position="726"/>
        <end position="918"/>
    </location>
</feature>
<feature type="region of interest" description="Disordered" evidence="1">
    <location>
        <begin position="459"/>
        <end position="588"/>
    </location>
</feature>
<dbReference type="PANTHER" id="PTHR38004">
    <property type="entry name" value="PROLINE-RICH PROTEIN 33"/>
    <property type="match status" value="1"/>
</dbReference>
<feature type="compositionally biased region" description="Polar residues" evidence="1">
    <location>
        <begin position="274"/>
        <end position="295"/>
    </location>
</feature>
<dbReference type="Pfam" id="PF15485">
    <property type="entry name" value="DUF4643"/>
    <property type="match status" value="1"/>
</dbReference>
<dbReference type="InterPro" id="IPR028004">
    <property type="entry name" value="DUF4643"/>
</dbReference>
<dbReference type="RefSeq" id="XP_005950666.1">
    <property type="nucleotide sequence ID" value="XM_005950604.2"/>
</dbReference>
<name>A0A3Q2VCL5_HAPBU</name>
<feature type="compositionally biased region" description="Polar residues" evidence="1">
    <location>
        <begin position="635"/>
        <end position="647"/>
    </location>
</feature>
<evidence type="ECO:0000313" key="3">
    <source>
        <dbReference type="Proteomes" id="UP000264840"/>
    </source>
</evidence>
<sequence>MAVAYGSVTQPGLLSQQYPPPLLPKPGKDNVRLQKLLKRTAKKKASAQASQSTALFRSSLSPVNEASPDLEHSDHSTPPRTPDTPQSIYSNQQSPRFIIRLPYQHVASPYPQRAAYGRGARMSPPTVAMPSYSYSQHVTTVSYPVYPEGVSAALGQVTQPGPPKVLLLASEVTVSAAELDIAVATAPSKPRSPGPTPFTIAGGQPVIRPLTVLTPLVKPRSPRPTFKATEPSKSPKPMFDVPQIRMYTASTSFYENSRMPPVYDTAGLTAIGSTLPQSKTPVETKQATQRTTPTSDIKRGITPTAEINATIVPALEINTATSISEIKRVTPTAEIKRVTPTAEIKRVTPTAEIKRVTPTAEIKRVTPSAEIKRVTPSAEIKRAPPTTTEIKKVTPTAEIRVKTPTYEFQTSRTAAGRPKTPAHHVNRAATPVFEISRPNPLLFAVSPVTVESEWSRAPQTVVSSSSASQSVKTTVPLEQTLNRDIHSDMMPSAKPIQPSIRKSKSEPMLSSRKSSTGSEEPKTSITPAVTAYQRAKTPTYEASRLITTSPGYKRPKTPTFGTSPLSGSPIGFQRPKTPTQVSQKSKSSYRGLTPAEYAAYGGIRTYSPAFDISVSTTLTKEDDKAKREISEESKAPSQEPSEPSTVKETPKNVAHYHQRDEKVAATPPVPFIVVTQASDSPGAMLTQEKSTVPGLVAAKGDTTIIQEMPKTILSTAENEKVETLIQETKPKTPETKHPLPKGGDQDPLKAVKKLLGKEKVPTAEQKSIPEKNADVAEIKEQGKPVNVTNITPKGSKPSTAAFPLLKVSAAVADKEQDRKTESPSGDQLAPEKKDSDESLPAGESLLKAIVKPKGLKSKASGWSRLKTHMVVEQAEPKFPDTGAEKVVTGQDQKETKTVEKAGDEPSTQNENQTKDSPKATQMWDAVLFQMFSSKENIMHQIELNKSEEEKKEEGKDELKEIPSFAYRLPVLLFSPKFDAKKLKEAASRPVTKISTVFEMGLIGRKGKDEEPKDFNRTARGFTTS</sequence>
<protein>
    <submittedName>
        <fullName evidence="2">Mucin-2-like</fullName>
    </submittedName>
</protein>
<dbReference type="OrthoDB" id="329227at2759"/>
<feature type="compositionally biased region" description="Low complexity" evidence="1">
    <location>
        <begin position="460"/>
        <end position="475"/>
    </location>
</feature>